<evidence type="ECO:0000313" key="5">
    <source>
        <dbReference type="Proteomes" id="UP000215199"/>
    </source>
</evidence>
<dbReference type="Gene3D" id="3.40.630.30">
    <property type="match status" value="1"/>
</dbReference>
<evidence type="ECO:0000259" key="3">
    <source>
        <dbReference type="PROSITE" id="PS51186"/>
    </source>
</evidence>
<dbReference type="AlphaFoldDB" id="A0A229SQS8"/>
<dbReference type="PROSITE" id="PS51186">
    <property type="entry name" value="GNAT"/>
    <property type="match status" value="1"/>
</dbReference>
<dbReference type="InterPro" id="IPR050832">
    <property type="entry name" value="Bact_Acetyltransf"/>
</dbReference>
<dbReference type="PANTHER" id="PTHR43877">
    <property type="entry name" value="AMINOALKYLPHOSPHONATE N-ACETYLTRANSFERASE-RELATED-RELATED"/>
    <property type="match status" value="1"/>
</dbReference>
<evidence type="ECO:0000313" key="4">
    <source>
        <dbReference type="EMBL" id="OXM61124.1"/>
    </source>
</evidence>
<evidence type="ECO:0000256" key="1">
    <source>
        <dbReference type="ARBA" id="ARBA00022679"/>
    </source>
</evidence>
<evidence type="ECO:0000256" key="2">
    <source>
        <dbReference type="ARBA" id="ARBA00023315"/>
    </source>
</evidence>
<dbReference type="InterPro" id="IPR000182">
    <property type="entry name" value="GNAT_dom"/>
</dbReference>
<dbReference type="RefSeq" id="WP_093952684.1">
    <property type="nucleotide sequence ID" value="NZ_NMUL01000049.1"/>
</dbReference>
<dbReference type="SUPFAM" id="SSF55729">
    <property type="entry name" value="Acyl-CoA N-acyltransferases (Nat)"/>
    <property type="match status" value="1"/>
</dbReference>
<gene>
    <name evidence="4" type="ORF">CF165_39355</name>
</gene>
<keyword evidence="1 4" id="KW-0808">Transferase</keyword>
<dbReference type="Proteomes" id="UP000215199">
    <property type="component" value="Unassembled WGS sequence"/>
</dbReference>
<keyword evidence="2" id="KW-0012">Acyltransferase</keyword>
<dbReference type="InterPro" id="IPR016181">
    <property type="entry name" value="Acyl_CoA_acyltransferase"/>
</dbReference>
<feature type="domain" description="N-acetyltransferase" evidence="3">
    <location>
        <begin position="20"/>
        <end position="192"/>
    </location>
</feature>
<proteinExistence type="predicted"/>
<accession>A0A229SQS8</accession>
<comment type="caution">
    <text evidence="4">The sequence shown here is derived from an EMBL/GenBank/DDBJ whole genome shotgun (WGS) entry which is preliminary data.</text>
</comment>
<reference evidence="5" key="1">
    <citation type="submission" date="2017-07" db="EMBL/GenBank/DDBJ databases">
        <title>Comparative genome mining reveals phylogenetic distribution patterns of secondary metabolites in Amycolatopsis.</title>
        <authorList>
            <person name="Adamek M."/>
            <person name="Alanjary M."/>
            <person name="Sales-Ortells H."/>
            <person name="Goodfellow M."/>
            <person name="Bull A.T."/>
            <person name="Kalinowski J."/>
            <person name="Ziemert N."/>
        </authorList>
    </citation>
    <scope>NUCLEOTIDE SEQUENCE [LARGE SCALE GENOMIC DNA]</scope>
    <source>
        <strain evidence="5">H5</strain>
    </source>
</reference>
<dbReference type="EMBL" id="NMUL01000049">
    <property type="protein sequence ID" value="OXM61124.1"/>
    <property type="molecule type" value="Genomic_DNA"/>
</dbReference>
<dbReference type="GO" id="GO:0016747">
    <property type="term" value="F:acyltransferase activity, transferring groups other than amino-acyl groups"/>
    <property type="evidence" value="ECO:0007669"/>
    <property type="project" value="InterPro"/>
</dbReference>
<keyword evidence="5" id="KW-1185">Reference proteome</keyword>
<organism evidence="4 5">
    <name type="scientific">Amycolatopsis vastitatis</name>
    <dbReference type="NCBI Taxonomy" id="1905142"/>
    <lineage>
        <taxon>Bacteria</taxon>
        <taxon>Bacillati</taxon>
        <taxon>Actinomycetota</taxon>
        <taxon>Actinomycetes</taxon>
        <taxon>Pseudonocardiales</taxon>
        <taxon>Pseudonocardiaceae</taxon>
        <taxon>Amycolatopsis</taxon>
    </lineage>
</organism>
<dbReference type="OrthoDB" id="9799092at2"/>
<protein>
    <submittedName>
        <fullName evidence="4">GNAT family N-acetyltransferase</fullName>
    </submittedName>
</protein>
<sequence length="202" mass="21951">MIPSFGETTGPDGQESRFGPVWRLAAANDADQIAMLHADSWRRHYRGAYADSFLDGDVAADRRSVWSARLAAPANSETVLAERDGRLVGFVHVVFDDDPVWGSFVDNLHVVHDQRRTGIGTQLLGRAARAVSERASGNGMYLWVLQQNTAAQQFYRDCGATCVETAPVSPPGGDPARLNGTPSGLRMAWPDVARMSHLLDGC</sequence>
<dbReference type="CDD" id="cd04301">
    <property type="entry name" value="NAT_SF"/>
    <property type="match status" value="1"/>
</dbReference>
<name>A0A229SQS8_9PSEU</name>
<dbReference type="Pfam" id="PF00583">
    <property type="entry name" value="Acetyltransf_1"/>
    <property type="match status" value="1"/>
</dbReference>